<name>A0A6D2IIU0_9BRAS</name>
<sequence length="124" mass="14234">MLHQSRNKRGKSTLCKRVPSKKISQNGTKDRDHKSCKCLWNLPRPSEVDKIGFFAATLRPSRIASYTTLSDPEERKKKNENVRINRFQLNADSESERGKEETVPLAIGERRVKEGGSIHWCNIL</sequence>
<evidence type="ECO:0000256" key="1">
    <source>
        <dbReference type="SAM" id="MobiDB-lite"/>
    </source>
</evidence>
<dbReference type="Proteomes" id="UP000467841">
    <property type="component" value="Unassembled WGS sequence"/>
</dbReference>
<accession>A0A6D2IIU0</accession>
<reference evidence="2" key="1">
    <citation type="submission" date="2020-01" db="EMBL/GenBank/DDBJ databases">
        <authorList>
            <person name="Mishra B."/>
        </authorList>
    </citation>
    <scope>NUCLEOTIDE SEQUENCE [LARGE SCALE GENOMIC DNA]</scope>
</reference>
<proteinExistence type="predicted"/>
<comment type="caution">
    <text evidence="2">The sequence shown here is derived from an EMBL/GenBank/DDBJ whole genome shotgun (WGS) entry which is preliminary data.</text>
</comment>
<gene>
    <name evidence="2" type="ORF">MERR_LOCUS16038</name>
</gene>
<feature type="compositionally biased region" description="Basic residues" evidence="1">
    <location>
        <begin position="1"/>
        <end position="11"/>
    </location>
</feature>
<dbReference type="EMBL" id="CACVBM020001074">
    <property type="protein sequence ID" value="CAA7028803.1"/>
    <property type="molecule type" value="Genomic_DNA"/>
</dbReference>
<dbReference type="AlphaFoldDB" id="A0A6D2IIU0"/>
<protein>
    <submittedName>
        <fullName evidence="2">Uncharacterized protein</fullName>
    </submittedName>
</protein>
<organism evidence="2 3">
    <name type="scientific">Microthlaspi erraticum</name>
    <dbReference type="NCBI Taxonomy" id="1685480"/>
    <lineage>
        <taxon>Eukaryota</taxon>
        <taxon>Viridiplantae</taxon>
        <taxon>Streptophyta</taxon>
        <taxon>Embryophyta</taxon>
        <taxon>Tracheophyta</taxon>
        <taxon>Spermatophyta</taxon>
        <taxon>Magnoliopsida</taxon>
        <taxon>eudicotyledons</taxon>
        <taxon>Gunneridae</taxon>
        <taxon>Pentapetalae</taxon>
        <taxon>rosids</taxon>
        <taxon>malvids</taxon>
        <taxon>Brassicales</taxon>
        <taxon>Brassicaceae</taxon>
        <taxon>Coluteocarpeae</taxon>
        <taxon>Microthlaspi</taxon>
    </lineage>
</organism>
<evidence type="ECO:0000313" key="3">
    <source>
        <dbReference type="Proteomes" id="UP000467841"/>
    </source>
</evidence>
<keyword evidence="3" id="KW-1185">Reference proteome</keyword>
<evidence type="ECO:0000313" key="2">
    <source>
        <dbReference type="EMBL" id="CAA7028803.1"/>
    </source>
</evidence>
<feature type="region of interest" description="Disordered" evidence="1">
    <location>
        <begin position="1"/>
        <end position="35"/>
    </location>
</feature>